<feature type="transmembrane region" description="Helical" evidence="6">
    <location>
        <begin position="260"/>
        <end position="282"/>
    </location>
</feature>
<feature type="transmembrane region" description="Helical" evidence="6">
    <location>
        <begin position="45"/>
        <end position="64"/>
    </location>
</feature>
<comment type="subcellular location">
    <subcellularLocation>
        <location evidence="1">Cell membrane</location>
        <topology evidence="1">Multi-pass membrane protein</topology>
    </subcellularLocation>
</comment>
<evidence type="ECO:0000313" key="7">
    <source>
        <dbReference type="EMBL" id="ALO14601.1"/>
    </source>
</evidence>
<dbReference type="InterPro" id="IPR022791">
    <property type="entry name" value="L-PG_synthase/AglD"/>
</dbReference>
<accession>A0A0S2HWZ4</accession>
<feature type="transmembrane region" description="Helical" evidence="6">
    <location>
        <begin position="233"/>
        <end position="253"/>
    </location>
</feature>
<evidence type="ECO:0000256" key="4">
    <source>
        <dbReference type="ARBA" id="ARBA00022989"/>
    </source>
</evidence>
<protein>
    <submittedName>
        <fullName evidence="7">Uncharacterized protein</fullName>
    </submittedName>
</protein>
<evidence type="ECO:0000256" key="6">
    <source>
        <dbReference type="SAM" id="Phobius"/>
    </source>
</evidence>
<dbReference type="KEGG" id="blq:L21SP5_00934"/>
<feature type="transmembrane region" description="Helical" evidence="6">
    <location>
        <begin position="294"/>
        <end position="314"/>
    </location>
</feature>
<keyword evidence="5 6" id="KW-0472">Membrane</keyword>
<name>A0A0S2HWZ4_9BACT</name>
<evidence type="ECO:0000313" key="8">
    <source>
        <dbReference type="Proteomes" id="UP000064893"/>
    </source>
</evidence>
<dbReference type="RefSeq" id="WP_157754556.1">
    <property type="nucleotide sequence ID" value="NZ_CP013118.1"/>
</dbReference>
<dbReference type="NCBIfam" id="TIGR00374">
    <property type="entry name" value="flippase-like domain"/>
    <property type="match status" value="1"/>
</dbReference>
<dbReference type="PANTHER" id="PTHR40277:SF1">
    <property type="entry name" value="BLL5419 PROTEIN"/>
    <property type="match status" value="1"/>
</dbReference>
<evidence type="ECO:0000256" key="5">
    <source>
        <dbReference type="ARBA" id="ARBA00023136"/>
    </source>
</evidence>
<keyword evidence="4 6" id="KW-1133">Transmembrane helix</keyword>
<dbReference type="OrthoDB" id="5470260at2"/>
<evidence type="ECO:0000256" key="2">
    <source>
        <dbReference type="ARBA" id="ARBA00022475"/>
    </source>
</evidence>
<dbReference type="EMBL" id="CP013118">
    <property type="protein sequence ID" value="ALO14601.1"/>
    <property type="molecule type" value="Genomic_DNA"/>
</dbReference>
<feature type="transmembrane region" description="Helical" evidence="6">
    <location>
        <begin position="127"/>
        <end position="145"/>
    </location>
</feature>
<feature type="transmembrane region" description="Helical" evidence="6">
    <location>
        <begin position="209"/>
        <end position="227"/>
    </location>
</feature>
<dbReference type="Pfam" id="PF03706">
    <property type="entry name" value="LPG_synthase_TM"/>
    <property type="match status" value="1"/>
</dbReference>
<evidence type="ECO:0000256" key="3">
    <source>
        <dbReference type="ARBA" id="ARBA00022692"/>
    </source>
</evidence>
<dbReference type="AlphaFoldDB" id="A0A0S2HWZ4"/>
<dbReference type="Proteomes" id="UP000064893">
    <property type="component" value="Chromosome"/>
</dbReference>
<sequence>MKKFKSTVLFIVKLLVAAALIYFLFNRIDFRQVLNTFKAGNVWYLLWAFLAFTLAFGLFFSYRFHVLVRSVTRSFYKSFQFTAIGFFFNNFLPTNVGGDGIKLYLIKQEQGKEGWGKSLSYIFTERFIGFATIFLAWIVYSPFFIDVYAEAWSLVAELVHVDSRKFWLIVGGVLLLIAAVLVLMLLRNKRIGQKILKGLKDFKYRLKQISQRQLVFVSIHSVLFHAFRGLAFYMLLLYFGAIVAPVHMIFLLFMSTFIGFLPISVGALGTLEAAIVLSLVIFGLPEEIALGLALFYRVFLVFFSLIGGVFYLTYRKKNKAGAQ</sequence>
<keyword evidence="8" id="KW-1185">Reference proteome</keyword>
<proteinExistence type="predicted"/>
<evidence type="ECO:0000256" key="1">
    <source>
        <dbReference type="ARBA" id="ARBA00004651"/>
    </source>
</evidence>
<gene>
    <name evidence="7" type="ORF">L21SP5_00934</name>
</gene>
<feature type="transmembrane region" description="Helical" evidence="6">
    <location>
        <begin position="7"/>
        <end position="25"/>
    </location>
</feature>
<organism evidence="7 8">
    <name type="scientific">Salinivirga cyanobacteriivorans</name>
    <dbReference type="NCBI Taxonomy" id="1307839"/>
    <lineage>
        <taxon>Bacteria</taxon>
        <taxon>Pseudomonadati</taxon>
        <taxon>Bacteroidota</taxon>
        <taxon>Bacteroidia</taxon>
        <taxon>Bacteroidales</taxon>
        <taxon>Salinivirgaceae</taxon>
        <taxon>Salinivirga</taxon>
    </lineage>
</organism>
<keyword evidence="2" id="KW-1003">Cell membrane</keyword>
<dbReference type="STRING" id="1307839.L21SP5_00934"/>
<keyword evidence="3 6" id="KW-0812">Transmembrane</keyword>
<feature type="transmembrane region" description="Helical" evidence="6">
    <location>
        <begin position="165"/>
        <end position="188"/>
    </location>
</feature>
<dbReference type="PANTHER" id="PTHR40277">
    <property type="entry name" value="BLL5419 PROTEIN"/>
    <property type="match status" value="1"/>
</dbReference>
<reference evidence="7 8" key="1">
    <citation type="submission" date="2015-11" db="EMBL/GenBank/DDBJ databases">
        <title>Description and complete genome sequence of a novel strain predominating in hypersaline microbial mats and representing a new family of the Bacteriodetes phylum.</title>
        <authorList>
            <person name="Spring S."/>
            <person name="Bunk B."/>
            <person name="Sproer C."/>
            <person name="Klenk H.-P."/>
        </authorList>
    </citation>
    <scope>NUCLEOTIDE SEQUENCE [LARGE SCALE GENOMIC DNA]</scope>
    <source>
        <strain evidence="7 8">L21-Spi-D4</strain>
    </source>
</reference>
<dbReference type="GO" id="GO:0005886">
    <property type="term" value="C:plasma membrane"/>
    <property type="evidence" value="ECO:0007669"/>
    <property type="project" value="UniProtKB-SubCell"/>
</dbReference>